<evidence type="ECO:0000313" key="2">
    <source>
        <dbReference type="EMBL" id="TKS56615.1"/>
    </source>
</evidence>
<feature type="domain" description="FAS1" evidence="1">
    <location>
        <begin position="175"/>
        <end position="317"/>
    </location>
</feature>
<dbReference type="InterPro" id="IPR050904">
    <property type="entry name" value="Adhesion/Biosynth-related"/>
</dbReference>
<reference evidence="2 3" key="1">
    <citation type="submission" date="2019-04" db="EMBL/GenBank/DDBJ databases">
        <title>Psychroflexus halotolerans sp. nov., isolated from a marine solar saltern.</title>
        <authorList>
            <person name="Feng X."/>
        </authorList>
    </citation>
    <scope>NUCLEOTIDE SEQUENCE [LARGE SCALE GENOMIC DNA]</scope>
    <source>
        <strain evidence="2 3">WDS2C27</strain>
    </source>
</reference>
<organism evidence="2 3">
    <name type="scientific">Mesohalobacter halotolerans</name>
    <dbReference type="NCBI Taxonomy" id="1883405"/>
    <lineage>
        <taxon>Bacteria</taxon>
        <taxon>Pseudomonadati</taxon>
        <taxon>Bacteroidota</taxon>
        <taxon>Flavobacteriia</taxon>
        <taxon>Flavobacteriales</taxon>
        <taxon>Flavobacteriaceae</taxon>
        <taxon>Mesohalobacter</taxon>
    </lineage>
</organism>
<dbReference type="SMART" id="SM00554">
    <property type="entry name" value="FAS1"/>
    <property type="match status" value="2"/>
</dbReference>
<dbReference type="GO" id="GO:0005615">
    <property type="term" value="C:extracellular space"/>
    <property type="evidence" value="ECO:0007669"/>
    <property type="project" value="TreeGrafter"/>
</dbReference>
<keyword evidence="3" id="KW-1185">Reference proteome</keyword>
<evidence type="ECO:0000259" key="1">
    <source>
        <dbReference type="PROSITE" id="PS50213"/>
    </source>
</evidence>
<dbReference type="PROSITE" id="PS50213">
    <property type="entry name" value="FAS1"/>
    <property type="match status" value="2"/>
</dbReference>
<dbReference type="SUPFAM" id="SSF82153">
    <property type="entry name" value="FAS1 domain"/>
    <property type="match status" value="2"/>
</dbReference>
<dbReference type="PANTHER" id="PTHR10900:SF77">
    <property type="entry name" value="FI19380P1"/>
    <property type="match status" value="1"/>
</dbReference>
<feature type="domain" description="FAS1" evidence="1">
    <location>
        <begin position="33"/>
        <end position="173"/>
    </location>
</feature>
<dbReference type="EMBL" id="SWMU01000002">
    <property type="protein sequence ID" value="TKS56615.1"/>
    <property type="molecule type" value="Genomic_DNA"/>
</dbReference>
<dbReference type="PROSITE" id="PS51257">
    <property type="entry name" value="PROKAR_LIPOPROTEIN"/>
    <property type="match status" value="1"/>
</dbReference>
<dbReference type="GO" id="GO:0030198">
    <property type="term" value="P:extracellular matrix organization"/>
    <property type="evidence" value="ECO:0007669"/>
    <property type="project" value="TreeGrafter"/>
</dbReference>
<accession>A0A4V6ALF9</accession>
<dbReference type="GO" id="GO:0050839">
    <property type="term" value="F:cell adhesion molecule binding"/>
    <property type="evidence" value="ECO:0007669"/>
    <property type="project" value="TreeGrafter"/>
</dbReference>
<dbReference type="Proteomes" id="UP000306552">
    <property type="component" value="Unassembled WGS sequence"/>
</dbReference>
<dbReference type="OrthoDB" id="9800666at2"/>
<dbReference type="GO" id="GO:0007155">
    <property type="term" value="P:cell adhesion"/>
    <property type="evidence" value="ECO:0007669"/>
    <property type="project" value="TreeGrafter"/>
</dbReference>
<sequence>MNLNYLKLFILTLSLSIISCSDDDDGAPPTPEGQDTFEIIAQSPDHEILEQALVDTGLDQVLNEGVYTIFAPTDDAFSNVDLNGLSNEELANVLLYHVLVGETFAQSPGITQQPIFSTGYYKAAATENITGNDNPLDLYVNVVDNVVINGNSTVTVADLNANNGVVHVVDQVLTLPNITTFAVADPTFDNLEAALTRSDQPDFVGVLSTPNGTDPAPFTVFAPTNTAFGNLLAELGLNELADVPQQTLTNTLNSHVIAGANVRAADLTNGTVQSLEAELTIDADNATITDPNGRVSNIIVTDVQTANGVIHAIDKVILAQQ</sequence>
<dbReference type="AlphaFoldDB" id="A0A4V6ALF9"/>
<protein>
    <submittedName>
        <fullName evidence="2">Fasciclin domain-containing protein</fullName>
    </submittedName>
</protein>
<dbReference type="GO" id="GO:0031012">
    <property type="term" value="C:extracellular matrix"/>
    <property type="evidence" value="ECO:0007669"/>
    <property type="project" value="TreeGrafter"/>
</dbReference>
<dbReference type="Pfam" id="PF02469">
    <property type="entry name" value="Fasciclin"/>
    <property type="match status" value="2"/>
</dbReference>
<dbReference type="PANTHER" id="PTHR10900">
    <property type="entry name" value="PERIOSTIN-RELATED"/>
    <property type="match status" value="1"/>
</dbReference>
<dbReference type="InterPro" id="IPR000782">
    <property type="entry name" value="FAS1_domain"/>
</dbReference>
<dbReference type="Gene3D" id="2.30.180.10">
    <property type="entry name" value="FAS1 domain"/>
    <property type="match status" value="2"/>
</dbReference>
<comment type="caution">
    <text evidence="2">The sequence shown here is derived from an EMBL/GenBank/DDBJ whole genome shotgun (WGS) entry which is preliminary data.</text>
</comment>
<dbReference type="RefSeq" id="WP_138931718.1">
    <property type="nucleotide sequence ID" value="NZ_SWMU01000002.1"/>
</dbReference>
<name>A0A4V6ALF9_9FLAO</name>
<proteinExistence type="predicted"/>
<dbReference type="InterPro" id="IPR036378">
    <property type="entry name" value="FAS1_dom_sf"/>
</dbReference>
<gene>
    <name evidence="2" type="ORF">FCN74_06165</name>
</gene>
<evidence type="ECO:0000313" key="3">
    <source>
        <dbReference type="Proteomes" id="UP000306552"/>
    </source>
</evidence>